<feature type="domain" description="Histidine kinase" evidence="10">
    <location>
        <begin position="303"/>
        <end position="394"/>
    </location>
</feature>
<accession>A0A1A6BLX7</accession>
<keyword evidence="8 9" id="KW-0472">Membrane</keyword>
<evidence type="ECO:0000256" key="2">
    <source>
        <dbReference type="ARBA" id="ARBA00022475"/>
    </source>
</evidence>
<dbReference type="InterPro" id="IPR005467">
    <property type="entry name" value="His_kinase_dom"/>
</dbReference>
<keyword evidence="3" id="KW-0808">Transferase</keyword>
<name>A0A1A6BLX7_MYCGO</name>
<feature type="transmembrane region" description="Helical" evidence="9">
    <location>
        <begin position="50"/>
        <end position="67"/>
    </location>
</feature>
<reference evidence="12 14" key="1">
    <citation type="submission" date="2016-01" db="EMBL/GenBank/DDBJ databases">
        <title>The new phylogeny of the genus Mycobacterium.</title>
        <authorList>
            <person name="Tarcisio F."/>
            <person name="Conor M."/>
            <person name="Antonella G."/>
            <person name="Elisabetta G."/>
            <person name="Giulia F.S."/>
            <person name="Sara T."/>
            <person name="Anna F."/>
            <person name="Clotilde B."/>
            <person name="Roberto B."/>
            <person name="Veronica D.S."/>
            <person name="Fabio R."/>
            <person name="Monica P."/>
            <person name="Olivier J."/>
            <person name="Enrico T."/>
            <person name="Nicola S."/>
        </authorList>
    </citation>
    <scope>NUCLEOTIDE SEQUENCE [LARGE SCALE GENOMIC DNA]</scope>
    <source>
        <strain evidence="12 14">DSM 44160</strain>
    </source>
</reference>
<proteinExistence type="predicted"/>
<protein>
    <recommendedName>
        <fullName evidence="10">Histidine kinase domain-containing protein</fullName>
    </recommendedName>
</protein>
<dbReference type="GO" id="GO:0000160">
    <property type="term" value="P:phosphorelay signal transduction system"/>
    <property type="evidence" value="ECO:0007669"/>
    <property type="project" value="UniProtKB-KW"/>
</dbReference>
<dbReference type="CDD" id="cd16917">
    <property type="entry name" value="HATPase_UhpB-NarQ-NarX-like"/>
    <property type="match status" value="1"/>
</dbReference>
<evidence type="ECO:0000313" key="13">
    <source>
        <dbReference type="Proteomes" id="UP000093757"/>
    </source>
</evidence>
<evidence type="ECO:0000256" key="8">
    <source>
        <dbReference type="ARBA" id="ARBA00023136"/>
    </source>
</evidence>
<evidence type="ECO:0000256" key="7">
    <source>
        <dbReference type="ARBA" id="ARBA00023012"/>
    </source>
</evidence>
<evidence type="ECO:0000256" key="3">
    <source>
        <dbReference type="ARBA" id="ARBA00022679"/>
    </source>
</evidence>
<feature type="transmembrane region" description="Helical" evidence="9">
    <location>
        <begin position="87"/>
        <end position="110"/>
    </location>
</feature>
<dbReference type="AlphaFoldDB" id="A0A1A6BLX7"/>
<dbReference type="Gene3D" id="3.30.565.10">
    <property type="entry name" value="Histidine kinase-like ATPase, C-terminal domain"/>
    <property type="match status" value="1"/>
</dbReference>
<dbReference type="InterPro" id="IPR003594">
    <property type="entry name" value="HATPase_dom"/>
</dbReference>
<keyword evidence="6 9" id="KW-1133">Transmembrane helix</keyword>
<keyword evidence="2" id="KW-1003">Cell membrane</keyword>
<sequence>MSSTDIEQVLRRQRLRSLQGGSLLRVGVLVIMIVAMLIADDPARLPAKAVLLGIYALVTLAALLIAFTGGNQFGDDTALMVLGLSDVAAVFGFKLLSPGGYIPLLVMALLPRLVAGELSLRRAGAVLATSLAVFAASLLQDPVIMPRVGAWEVILIVMMYGFVCATAFLMVVFRLRNVDEMATLTASREELLAQTMTASQAERRQISEFIHDGPLQDVLAARRDLASFLKASPDAPLEQALTSLRDASHLLREATFELHPALLEQVGLAAAVDKLVSVAAERSGIAISTDIDYPGPNAIDPILFGVIRELVSNVARHSQARSATVTVAVDRGVARVDVIDDGIGITDDMAARRFAEGHIGLASHRARVQAAGGALTVIDEPTGAHVRVQLPLRASVAPQRVYA</sequence>
<dbReference type="RefSeq" id="WP_065132516.1">
    <property type="nucleotide sequence ID" value="NZ_JACKSU010000025.1"/>
</dbReference>
<evidence type="ECO:0000259" key="10">
    <source>
        <dbReference type="PROSITE" id="PS50109"/>
    </source>
</evidence>
<evidence type="ECO:0000256" key="9">
    <source>
        <dbReference type="SAM" id="Phobius"/>
    </source>
</evidence>
<dbReference type="InterPro" id="IPR036890">
    <property type="entry name" value="HATPase_C_sf"/>
</dbReference>
<feature type="transmembrane region" description="Helical" evidence="9">
    <location>
        <begin position="122"/>
        <end position="139"/>
    </location>
</feature>
<evidence type="ECO:0000313" key="11">
    <source>
        <dbReference type="EMBL" id="OBS03343.1"/>
    </source>
</evidence>
<dbReference type="EMBL" id="MAEM01000078">
    <property type="protein sequence ID" value="OBS03343.1"/>
    <property type="molecule type" value="Genomic_DNA"/>
</dbReference>
<evidence type="ECO:0000313" key="14">
    <source>
        <dbReference type="Proteomes" id="UP000193928"/>
    </source>
</evidence>
<dbReference type="SUPFAM" id="SSF55874">
    <property type="entry name" value="ATPase domain of HSP90 chaperone/DNA topoisomerase II/histidine kinase"/>
    <property type="match status" value="1"/>
</dbReference>
<gene>
    <name evidence="11" type="ORF">A9W98_09875</name>
    <name evidence="12" type="ORF">AWC08_02625</name>
</gene>
<dbReference type="Pfam" id="PF02518">
    <property type="entry name" value="HATPase_c"/>
    <property type="match status" value="1"/>
</dbReference>
<feature type="transmembrane region" description="Helical" evidence="9">
    <location>
        <begin position="151"/>
        <end position="173"/>
    </location>
</feature>
<evidence type="ECO:0000256" key="1">
    <source>
        <dbReference type="ARBA" id="ARBA00004651"/>
    </source>
</evidence>
<dbReference type="Proteomes" id="UP000193928">
    <property type="component" value="Unassembled WGS sequence"/>
</dbReference>
<keyword evidence="14" id="KW-1185">Reference proteome</keyword>
<dbReference type="PANTHER" id="PTHR24421:SF37">
    <property type="entry name" value="SENSOR HISTIDINE KINASE NARS"/>
    <property type="match status" value="1"/>
</dbReference>
<evidence type="ECO:0000313" key="12">
    <source>
        <dbReference type="EMBL" id="ORV73192.1"/>
    </source>
</evidence>
<dbReference type="Proteomes" id="UP000093757">
    <property type="component" value="Unassembled WGS sequence"/>
</dbReference>
<evidence type="ECO:0000256" key="6">
    <source>
        <dbReference type="ARBA" id="ARBA00022989"/>
    </source>
</evidence>
<keyword evidence="4 9" id="KW-0812">Transmembrane</keyword>
<keyword evidence="7" id="KW-0902">Two-component regulatory system</keyword>
<organism evidence="11 13">
    <name type="scientific">Mycobacterium gordonae</name>
    <dbReference type="NCBI Taxonomy" id="1778"/>
    <lineage>
        <taxon>Bacteria</taxon>
        <taxon>Bacillati</taxon>
        <taxon>Actinomycetota</taxon>
        <taxon>Actinomycetes</taxon>
        <taxon>Mycobacteriales</taxon>
        <taxon>Mycobacteriaceae</taxon>
        <taxon>Mycobacterium</taxon>
    </lineage>
</organism>
<dbReference type="PROSITE" id="PS50109">
    <property type="entry name" value="HIS_KIN"/>
    <property type="match status" value="1"/>
</dbReference>
<reference evidence="11 13" key="2">
    <citation type="submission" date="2016-06" db="EMBL/GenBank/DDBJ databases">
        <authorList>
            <person name="Kjaerup R.B."/>
            <person name="Dalgaard T.S."/>
            <person name="Juul-Madsen H.R."/>
        </authorList>
    </citation>
    <scope>NUCLEOTIDE SEQUENCE [LARGE SCALE GENOMIC DNA]</scope>
    <source>
        <strain evidence="11 13">1245752.6</strain>
    </source>
</reference>
<dbReference type="GO" id="GO:0016301">
    <property type="term" value="F:kinase activity"/>
    <property type="evidence" value="ECO:0007669"/>
    <property type="project" value="UniProtKB-KW"/>
</dbReference>
<evidence type="ECO:0000256" key="4">
    <source>
        <dbReference type="ARBA" id="ARBA00022692"/>
    </source>
</evidence>
<feature type="transmembrane region" description="Helical" evidence="9">
    <location>
        <begin position="20"/>
        <end position="38"/>
    </location>
</feature>
<evidence type="ECO:0000256" key="5">
    <source>
        <dbReference type="ARBA" id="ARBA00022777"/>
    </source>
</evidence>
<keyword evidence="5" id="KW-0418">Kinase</keyword>
<dbReference type="PANTHER" id="PTHR24421">
    <property type="entry name" value="NITRATE/NITRITE SENSOR PROTEIN NARX-RELATED"/>
    <property type="match status" value="1"/>
</dbReference>
<dbReference type="OrthoDB" id="5243952at2"/>
<dbReference type="EMBL" id="LQOY01000205">
    <property type="protein sequence ID" value="ORV73192.1"/>
    <property type="molecule type" value="Genomic_DNA"/>
</dbReference>
<comment type="subcellular location">
    <subcellularLocation>
        <location evidence="1">Cell membrane</location>
        <topology evidence="1">Multi-pass membrane protein</topology>
    </subcellularLocation>
</comment>
<dbReference type="SMART" id="SM00387">
    <property type="entry name" value="HATPase_c"/>
    <property type="match status" value="1"/>
</dbReference>
<dbReference type="InterPro" id="IPR050482">
    <property type="entry name" value="Sensor_HK_TwoCompSys"/>
</dbReference>
<dbReference type="GO" id="GO:0005886">
    <property type="term" value="C:plasma membrane"/>
    <property type="evidence" value="ECO:0007669"/>
    <property type="project" value="UniProtKB-SubCell"/>
</dbReference>
<comment type="caution">
    <text evidence="11">The sequence shown here is derived from an EMBL/GenBank/DDBJ whole genome shotgun (WGS) entry which is preliminary data.</text>
</comment>